<proteinExistence type="predicted"/>
<evidence type="ECO:0000313" key="2">
    <source>
        <dbReference type="EMBL" id="KAL3520247.1"/>
    </source>
</evidence>
<evidence type="ECO:0000313" key="3">
    <source>
        <dbReference type="Proteomes" id="UP001630127"/>
    </source>
</evidence>
<comment type="caution">
    <text evidence="2">The sequence shown here is derived from an EMBL/GenBank/DDBJ whole genome shotgun (WGS) entry which is preliminary data.</text>
</comment>
<evidence type="ECO:0008006" key="4">
    <source>
        <dbReference type="Google" id="ProtNLM"/>
    </source>
</evidence>
<reference evidence="2 3" key="1">
    <citation type="submission" date="2024-11" db="EMBL/GenBank/DDBJ databases">
        <title>A near-complete genome assembly of Cinchona calisaya.</title>
        <authorList>
            <person name="Lian D.C."/>
            <person name="Zhao X.W."/>
            <person name="Wei L."/>
        </authorList>
    </citation>
    <scope>NUCLEOTIDE SEQUENCE [LARGE SCALE GENOMIC DNA]</scope>
    <source>
        <tissue evidence="2">Nenye</tissue>
    </source>
</reference>
<organism evidence="2 3">
    <name type="scientific">Cinchona calisaya</name>
    <dbReference type="NCBI Taxonomy" id="153742"/>
    <lineage>
        <taxon>Eukaryota</taxon>
        <taxon>Viridiplantae</taxon>
        <taxon>Streptophyta</taxon>
        <taxon>Embryophyta</taxon>
        <taxon>Tracheophyta</taxon>
        <taxon>Spermatophyta</taxon>
        <taxon>Magnoliopsida</taxon>
        <taxon>eudicotyledons</taxon>
        <taxon>Gunneridae</taxon>
        <taxon>Pentapetalae</taxon>
        <taxon>asterids</taxon>
        <taxon>lamiids</taxon>
        <taxon>Gentianales</taxon>
        <taxon>Rubiaceae</taxon>
        <taxon>Cinchonoideae</taxon>
        <taxon>Cinchoneae</taxon>
        <taxon>Cinchona</taxon>
    </lineage>
</organism>
<accession>A0ABD2ZQ11</accession>
<dbReference type="EMBL" id="JBJUIK010000008">
    <property type="protein sequence ID" value="KAL3520247.1"/>
    <property type="molecule type" value="Genomic_DNA"/>
</dbReference>
<name>A0ABD2ZQ11_9GENT</name>
<dbReference type="AlphaFoldDB" id="A0ABD2ZQ11"/>
<protein>
    <recommendedName>
        <fullName evidence="4">Ribosomal protein S3</fullName>
    </recommendedName>
</protein>
<evidence type="ECO:0000256" key="1">
    <source>
        <dbReference type="SAM" id="MobiDB-lite"/>
    </source>
</evidence>
<sequence>MGVIAPWARSRLHDLERIVLKRRMGYEGHNLFPHFLELLRSRNRVNNPNEFRFKGPLRRFFLAEECRLKGTKDRIKSETAREVVYTRGRNEALAAAANSFFYDLSKELLTSASSSSAMPASLAEHLNELGLYHVVAPHFIGIVPAPVSSPNSIPQLNLGLGFGSREGFCGELELKKTSLPQTFSLEQEWIELTQLRLLLGRVPVQALSDLFEDPLFDGFGVGSLERRTRSFFMRALPLLDLEDEPLFPPLGDDWEKASAASETCGFERKKLKSYSQGHTRQVAKARRLIFLIRNLSIGGAQPSFKPQSPARDVKHFSMSSTRPVDPGGKGNPLIESIPDDAPLTITRPTYSPNATRLFRGMAFNPISIYAPPRPKGGLNPIPSSIPLSGKRTKRRARSKERANPIKNIWWIRIPDSHRNRNWCR</sequence>
<keyword evidence="3" id="KW-1185">Reference proteome</keyword>
<feature type="region of interest" description="Disordered" evidence="1">
    <location>
        <begin position="374"/>
        <end position="400"/>
    </location>
</feature>
<gene>
    <name evidence="2" type="ORF">ACH5RR_018396</name>
</gene>
<dbReference type="Proteomes" id="UP001630127">
    <property type="component" value="Unassembled WGS sequence"/>
</dbReference>